<organism evidence="1 2">
    <name type="scientific">Tuber magnatum</name>
    <name type="common">white Piedmont truffle</name>
    <dbReference type="NCBI Taxonomy" id="42249"/>
    <lineage>
        <taxon>Eukaryota</taxon>
        <taxon>Fungi</taxon>
        <taxon>Dikarya</taxon>
        <taxon>Ascomycota</taxon>
        <taxon>Pezizomycotina</taxon>
        <taxon>Pezizomycetes</taxon>
        <taxon>Pezizales</taxon>
        <taxon>Tuberaceae</taxon>
        <taxon>Tuber</taxon>
    </lineage>
</organism>
<keyword evidence="2" id="KW-1185">Reference proteome</keyword>
<dbReference type="AlphaFoldDB" id="A0A317T3R5"/>
<gene>
    <name evidence="1" type="ORF">C7212DRAFT_56399</name>
</gene>
<feature type="non-terminal residue" evidence="1">
    <location>
        <position position="113"/>
    </location>
</feature>
<comment type="caution">
    <text evidence="1">The sequence shown here is derived from an EMBL/GenBank/DDBJ whole genome shotgun (WGS) entry which is preliminary data.</text>
</comment>
<evidence type="ECO:0000313" key="2">
    <source>
        <dbReference type="Proteomes" id="UP000246991"/>
    </source>
</evidence>
<feature type="non-terminal residue" evidence="1">
    <location>
        <position position="1"/>
    </location>
</feature>
<dbReference type="OrthoDB" id="10250441at2759"/>
<accession>A0A317T3R5</accession>
<dbReference type="EMBL" id="PYWC01000004">
    <property type="protein sequence ID" value="PWW80056.1"/>
    <property type="molecule type" value="Genomic_DNA"/>
</dbReference>
<protein>
    <submittedName>
        <fullName evidence="1">Uncharacterized protein</fullName>
    </submittedName>
</protein>
<proteinExistence type="predicted"/>
<evidence type="ECO:0000313" key="1">
    <source>
        <dbReference type="EMBL" id="PWW80056.1"/>
    </source>
</evidence>
<name>A0A317T3R5_9PEZI</name>
<sequence>TLPLSKTIPYLERVLSETFEFKRGLDYDSVKDSMGLYPPMSVLYCKTMATVRGVLVNGKEGIRESSFEDLAFGAGDGVTLATQAQLPPGYKCTKRVAVDRGHVSLLTDLEGVG</sequence>
<dbReference type="Proteomes" id="UP000246991">
    <property type="component" value="Unassembled WGS sequence"/>
</dbReference>
<reference evidence="1 2" key="1">
    <citation type="submission" date="2018-03" db="EMBL/GenBank/DDBJ databases">
        <title>Genomes of Pezizomycetes fungi and the evolution of truffles.</title>
        <authorList>
            <person name="Murat C."/>
            <person name="Payen T."/>
            <person name="Noel B."/>
            <person name="Kuo A."/>
            <person name="Martin F.M."/>
        </authorList>
    </citation>
    <scope>NUCLEOTIDE SEQUENCE [LARGE SCALE GENOMIC DNA]</scope>
    <source>
        <strain evidence="1">091103-1</strain>
    </source>
</reference>